<evidence type="ECO:0000313" key="5">
    <source>
        <dbReference type="EMBL" id="PZX19283.1"/>
    </source>
</evidence>
<reference evidence="5 6" key="1">
    <citation type="submission" date="2018-06" db="EMBL/GenBank/DDBJ databases">
        <title>Genomic Encyclopedia of Archaeal and Bacterial Type Strains, Phase II (KMG-II): from individual species to whole genera.</title>
        <authorList>
            <person name="Goeker M."/>
        </authorList>
    </citation>
    <scope>NUCLEOTIDE SEQUENCE [LARGE SCALE GENOMIC DNA]</scope>
    <source>
        <strain evidence="5 6">DSM 6779</strain>
    </source>
</reference>
<sequence>MISTISAKQIVATVKQDERNLLSLNYNMNLYRGCSHNCIYCDTRSECYGIGDLLHIRAKENAIVMLEKELKSKRKKGSIGFGSMHDPYMPVEAREQLTRRALEVIVRQRFGVHIITKSDLVVRDIDLLATISKVYATVSVTITCADDALSRLVEPGAPPSSARFEAVQQLSQAGIRAGITLMPILPFINDTEQNVTAIIDRAAQCGAAYILPYMGVTLRDVQRDYFFQKLDTHFPGIRERYIQLFGNSYQALSPSHASLMKVAKERCRHHGLGMQVPPFEQPMNPQLTLF</sequence>
<accession>A0A2W7NIJ2</accession>
<dbReference type="Pfam" id="PF04055">
    <property type="entry name" value="Radical_SAM"/>
    <property type="match status" value="1"/>
</dbReference>
<evidence type="ECO:0000256" key="2">
    <source>
        <dbReference type="ARBA" id="ARBA00023004"/>
    </source>
</evidence>
<dbReference type="GO" id="GO:0016829">
    <property type="term" value="F:lyase activity"/>
    <property type="evidence" value="ECO:0007669"/>
    <property type="project" value="UniProtKB-KW"/>
</dbReference>
<dbReference type="PANTHER" id="PTHR43432">
    <property type="entry name" value="SLR0285 PROTEIN"/>
    <property type="match status" value="1"/>
</dbReference>
<gene>
    <name evidence="5" type="ORF">LX69_00952</name>
</gene>
<dbReference type="GO" id="GO:0046872">
    <property type="term" value="F:metal ion binding"/>
    <property type="evidence" value="ECO:0007669"/>
    <property type="project" value="UniProtKB-KW"/>
</dbReference>
<feature type="domain" description="Elp3/MiaA/NifB-like radical SAM core" evidence="4">
    <location>
        <begin position="24"/>
        <end position="244"/>
    </location>
</feature>
<protein>
    <submittedName>
        <fullName evidence="5">DNA repair photolyase</fullName>
    </submittedName>
</protein>
<keyword evidence="6" id="KW-1185">Reference proteome</keyword>
<dbReference type="CDD" id="cd01335">
    <property type="entry name" value="Radical_SAM"/>
    <property type="match status" value="1"/>
</dbReference>
<proteinExistence type="predicted"/>
<comment type="caution">
    <text evidence="5">The sequence shown here is derived from an EMBL/GenBank/DDBJ whole genome shotgun (WGS) entry which is preliminary data.</text>
</comment>
<dbReference type="SFLD" id="SFLDS00029">
    <property type="entry name" value="Radical_SAM"/>
    <property type="match status" value="1"/>
</dbReference>
<name>A0A2W7NIJ2_9BACT</name>
<dbReference type="GO" id="GO:0051536">
    <property type="term" value="F:iron-sulfur cluster binding"/>
    <property type="evidence" value="ECO:0007669"/>
    <property type="project" value="UniProtKB-KW"/>
</dbReference>
<evidence type="ECO:0000256" key="1">
    <source>
        <dbReference type="ARBA" id="ARBA00022723"/>
    </source>
</evidence>
<dbReference type="RefSeq" id="WP_221621274.1">
    <property type="nucleotide sequence ID" value="NZ_QKZK01000005.1"/>
</dbReference>
<dbReference type="SMART" id="SM00729">
    <property type="entry name" value="Elp3"/>
    <property type="match status" value="1"/>
</dbReference>
<dbReference type="Proteomes" id="UP000249239">
    <property type="component" value="Unassembled WGS sequence"/>
</dbReference>
<dbReference type="SUPFAM" id="SSF102114">
    <property type="entry name" value="Radical SAM enzymes"/>
    <property type="match status" value="1"/>
</dbReference>
<dbReference type="InterPro" id="IPR040086">
    <property type="entry name" value="MJ0683-like"/>
</dbReference>
<keyword evidence="5" id="KW-0456">Lyase</keyword>
<dbReference type="Gene3D" id="3.80.30.30">
    <property type="match status" value="1"/>
</dbReference>
<dbReference type="PANTHER" id="PTHR43432:SF5">
    <property type="entry name" value="ELP3_MIAA_NIFB-LIKE RADICAL SAM CORE DOMAIN-CONTAINING PROTEIN"/>
    <property type="match status" value="1"/>
</dbReference>
<dbReference type="EMBL" id="QKZK01000005">
    <property type="protein sequence ID" value="PZX19283.1"/>
    <property type="molecule type" value="Genomic_DNA"/>
</dbReference>
<dbReference type="AlphaFoldDB" id="A0A2W7NIJ2"/>
<dbReference type="InterPro" id="IPR006638">
    <property type="entry name" value="Elp3/MiaA/NifB-like_rSAM"/>
</dbReference>
<organism evidence="5 6">
    <name type="scientific">Breznakibacter xylanolyticus</name>
    <dbReference type="NCBI Taxonomy" id="990"/>
    <lineage>
        <taxon>Bacteria</taxon>
        <taxon>Pseudomonadati</taxon>
        <taxon>Bacteroidota</taxon>
        <taxon>Bacteroidia</taxon>
        <taxon>Marinilabiliales</taxon>
        <taxon>Marinilabiliaceae</taxon>
        <taxon>Breznakibacter</taxon>
    </lineage>
</organism>
<keyword evidence="3" id="KW-0411">Iron-sulfur</keyword>
<dbReference type="InterPro" id="IPR058240">
    <property type="entry name" value="rSAM_sf"/>
</dbReference>
<dbReference type="InterPro" id="IPR007197">
    <property type="entry name" value="rSAM"/>
</dbReference>
<dbReference type="SFLD" id="SFLDG01084">
    <property type="entry name" value="Uncharacterised_Radical_SAM_Su"/>
    <property type="match status" value="1"/>
</dbReference>
<keyword evidence="2" id="KW-0408">Iron</keyword>
<evidence type="ECO:0000259" key="4">
    <source>
        <dbReference type="SMART" id="SM00729"/>
    </source>
</evidence>
<evidence type="ECO:0000313" key="6">
    <source>
        <dbReference type="Proteomes" id="UP000249239"/>
    </source>
</evidence>
<keyword evidence="1" id="KW-0479">Metal-binding</keyword>
<evidence type="ECO:0000256" key="3">
    <source>
        <dbReference type="ARBA" id="ARBA00023014"/>
    </source>
</evidence>